<dbReference type="GO" id="GO:0030833">
    <property type="term" value="P:regulation of actin filament polymerization"/>
    <property type="evidence" value="ECO:0007669"/>
    <property type="project" value="TreeGrafter"/>
</dbReference>
<proteinExistence type="predicted"/>
<dbReference type="SUPFAM" id="SSF55753">
    <property type="entry name" value="Actin depolymerizing proteins"/>
    <property type="match status" value="1"/>
</dbReference>
<dbReference type="AlphaFoldDB" id="A0AAD7AHJ2"/>
<comment type="caution">
    <text evidence="2">The sequence shown here is derived from an EMBL/GenBank/DDBJ whole genome shotgun (WGS) entry which is preliminary data.</text>
</comment>
<dbReference type="GO" id="GO:0030427">
    <property type="term" value="C:site of polarized growth"/>
    <property type="evidence" value="ECO:0007669"/>
    <property type="project" value="TreeGrafter"/>
</dbReference>
<dbReference type="PANTHER" id="PTHR10829">
    <property type="entry name" value="CORTACTIN AND DREBRIN"/>
    <property type="match status" value="1"/>
</dbReference>
<reference evidence="2" key="1">
    <citation type="submission" date="2023-03" db="EMBL/GenBank/DDBJ databases">
        <title>Massive genome expansion in bonnet fungi (Mycena s.s.) driven by repeated elements and novel gene families across ecological guilds.</title>
        <authorList>
            <consortium name="Lawrence Berkeley National Laboratory"/>
            <person name="Harder C.B."/>
            <person name="Miyauchi S."/>
            <person name="Viragh M."/>
            <person name="Kuo A."/>
            <person name="Thoen E."/>
            <person name="Andreopoulos B."/>
            <person name="Lu D."/>
            <person name="Skrede I."/>
            <person name="Drula E."/>
            <person name="Henrissat B."/>
            <person name="Morin E."/>
            <person name="Kohler A."/>
            <person name="Barry K."/>
            <person name="LaButti K."/>
            <person name="Morin E."/>
            <person name="Salamov A."/>
            <person name="Lipzen A."/>
            <person name="Mereny Z."/>
            <person name="Hegedus B."/>
            <person name="Baldrian P."/>
            <person name="Stursova M."/>
            <person name="Weitz H."/>
            <person name="Taylor A."/>
            <person name="Grigoriev I.V."/>
            <person name="Nagy L.G."/>
            <person name="Martin F."/>
            <person name="Kauserud H."/>
        </authorList>
    </citation>
    <scope>NUCLEOTIDE SEQUENCE</scope>
    <source>
        <strain evidence="2">CBHHK002</strain>
    </source>
</reference>
<evidence type="ECO:0000313" key="2">
    <source>
        <dbReference type="EMBL" id="KAJ7359141.1"/>
    </source>
</evidence>
<dbReference type="InterPro" id="IPR029006">
    <property type="entry name" value="ADF-H/Gelsolin-like_dom_sf"/>
</dbReference>
<dbReference type="Gene3D" id="3.40.20.10">
    <property type="entry name" value="Severin"/>
    <property type="match status" value="1"/>
</dbReference>
<dbReference type="Proteomes" id="UP001218218">
    <property type="component" value="Unassembled WGS sequence"/>
</dbReference>
<accession>A0AAD7AHJ2</accession>
<dbReference type="GO" id="GO:0005884">
    <property type="term" value="C:actin filament"/>
    <property type="evidence" value="ECO:0007669"/>
    <property type="project" value="TreeGrafter"/>
</dbReference>
<feature type="domain" description="ADF-H" evidence="1">
    <location>
        <begin position="1"/>
        <end position="97"/>
    </location>
</feature>
<gene>
    <name evidence="2" type="ORF">DFH08DRAFT_686822</name>
</gene>
<name>A0AAD7AHJ2_9AGAR</name>
<sequence length="97" mass="10771">MADLNDPAIDAAYQDVRSDKTDTNWLLLDYKNDRSDKLMVTSTGTGGLDELRDALDDGKASYAYARVPFANDKESTREKFILVVRARCLAVATIPNL</sequence>
<evidence type="ECO:0000259" key="1">
    <source>
        <dbReference type="PROSITE" id="PS51263"/>
    </source>
</evidence>
<evidence type="ECO:0000313" key="3">
    <source>
        <dbReference type="Proteomes" id="UP001218218"/>
    </source>
</evidence>
<dbReference type="InterPro" id="IPR002108">
    <property type="entry name" value="ADF-H"/>
</dbReference>
<keyword evidence="3" id="KW-1185">Reference proteome</keyword>
<organism evidence="2 3">
    <name type="scientific">Mycena albidolilacea</name>
    <dbReference type="NCBI Taxonomy" id="1033008"/>
    <lineage>
        <taxon>Eukaryota</taxon>
        <taxon>Fungi</taxon>
        <taxon>Dikarya</taxon>
        <taxon>Basidiomycota</taxon>
        <taxon>Agaricomycotina</taxon>
        <taxon>Agaricomycetes</taxon>
        <taxon>Agaricomycetidae</taxon>
        <taxon>Agaricales</taxon>
        <taxon>Marasmiineae</taxon>
        <taxon>Mycenaceae</taxon>
        <taxon>Mycena</taxon>
    </lineage>
</organism>
<dbReference type="PANTHER" id="PTHR10829:SF56">
    <property type="entry name" value="ADF-H DOMAIN-CONTAINING PROTEIN"/>
    <property type="match status" value="1"/>
</dbReference>
<protein>
    <recommendedName>
        <fullName evidence="1">ADF-H domain-containing protein</fullName>
    </recommendedName>
</protein>
<dbReference type="PROSITE" id="PS51263">
    <property type="entry name" value="ADF_H"/>
    <property type="match status" value="1"/>
</dbReference>
<dbReference type="EMBL" id="JARIHO010000006">
    <property type="protein sequence ID" value="KAJ7359141.1"/>
    <property type="molecule type" value="Genomic_DNA"/>
</dbReference>
<dbReference type="Pfam" id="PF00241">
    <property type="entry name" value="Cofilin_ADF"/>
    <property type="match status" value="1"/>
</dbReference>
<dbReference type="GO" id="GO:0051015">
    <property type="term" value="F:actin filament binding"/>
    <property type="evidence" value="ECO:0007669"/>
    <property type="project" value="TreeGrafter"/>
</dbReference>
<dbReference type="GO" id="GO:0030864">
    <property type="term" value="C:cortical actin cytoskeleton"/>
    <property type="evidence" value="ECO:0007669"/>
    <property type="project" value="TreeGrafter"/>
</dbReference>